<comment type="caution">
    <text evidence="7">The sequence shown here is derived from an EMBL/GenBank/DDBJ whole genome shotgun (WGS) entry which is preliminary data.</text>
</comment>
<dbReference type="Gene3D" id="3.40.50.300">
    <property type="entry name" value="P-loop containing nucleotide triphosphate hydrolases"/>
    <property type="match status" value="1"/>
</dbReference>
<keyword evidence="3" id="KW-0472">Membrane</keyword>
<keyword evidence="2" id="KW-0547">Nucleotide-binding</keyword>
<feature type="region of interest" description="Disordered" evidence="5">
    <location>
        <begin position="736"/>
        <end position="763"/>
    </location>
</feature>
<dbReference type="InterPro" id="IPR027417">
    <property type="entry name" value="P-loop_NTPase"/>
</dbReference>
<dbReference type="SUPFAM" id="SSF52540">
    <property type="entry name" value="P-loop containing nucleoside triphosphate hydrolases"/>
    <property type="match status" value="1"/>
</dbReference>
<dbReference type="PANTHER" id="PTHR45644">
    <property type="entry name" value="AAA ATPASE, PUTATIVE (AFU_ORTHOLOGUE AFUA_2G12920)-RELATED-RELATED"/>
    <property type="match status" value="1"/>
</dbReference>
<dbReference type="InterPro" id="IPR041569">
    <property type="entry name" value="AAA_lid_3"/>
</dbReference>
<reference evidence="7 8" key="1">
    <citation type="submission" date="2024-04" db="EMBL/GenBank/DDBJ databases">
        <title>Phyllosticta paracitricarpa is synonymous to the EU quarantine fungus P. citricarpa based on phylogenomic analyses.</title>
        <authorList>
            <consortium name="Lawrence Berkeley National Laboratory"/>
            <person name="Van Ingen-Buijs V.A."/>
            <person name="Van Westerhoven A.C."/>
            <person name="Haridas S."/>
            <person name="Skiadas P."/>
            <person name="Martin F."/>
            <person name="Groenewald J.Z."/>
            <person name="Crous P.W."/>
            <person name="Seidl M.F."/>
        </authorList>
    </citation>
    <scope>NUCLEOTIDE SEQUENCE [LARGE SCALE GENOMIC DNA]</scope>
    <source>
        <strain evidence="7 8">CBS 123371</strain>
    </source>
</reference>
<keyword evidence="8" id="KW-1185">Reference proteome</keyword>
<evidence type="ECO:0000256" key="2">
    <source>
        <dbReference type="ARBA" id="ARBA00022741"/>
    </source>
</evidence>
<keyword evidence="3" id="KW-0496">Mitochondrion</keyword>
<proteinExistence type="predicted"/>
<evidence type="ECO:0000256" key="3">
    <source>
        <dbReference type="ARBA" id="ARBA00022787"/>
    </source>
</evidence>
<dbReference type="Proteomes" id="UP001363622">
    <property type="component" value="Unassembled WGS sequence"/>
</dbReference>
<feature type="domain" description="AAA+ ATPase" evidence="6">
    <location>
        <begin position="498"/>
        <end position="635"/>
    </location>
</feature>
<evidence type="ECO:0000259" key="6">
    <source>
        <dbReference type="SMART" id="SM00382"/>
    </source>
</evidence>
<dbReference type="Pfam" id="PF06985">
    <property type="entry name" value="HET"/>
    <property type="match status" value="1"/>
</dbReference>
<dbReference type="InterPro" id="IPR003593">
    <property type="entry name" value="AAA+_ATPase"/>
</dbReference>
<keyword evidence="3" id="KW-1000">Mitochondrion outer membrane</keyword>
<organism evidence="7 8">
    <name type="scientific">Phyllosticta citriasiana</name>
    <dbReference type="NCBI Taxonomy" id="595635"/>
    <lineage>
        <taxon>Eukaryota</taxon>
        <taxon>Fungi</taxon>
        <taxon>Dikarya</taxon>
        <taxon>Ascomycota</taxon>
        <taxon>Pezizomycotina</taxon>
        <taxon>Dothideomycetes</taxon>
        <taxon>Dothideomycetes incertae sedis</taxon>
        <taxon>Botryosphaeriales</taxon>
        <taxon>Phyllostictaceae</taxon>
        <taxon>Phyllosticta</taxon>
    </lineage>
</organism>
<protein>
    <recommendedName>
        <fullName evidence="6">AAA+ ATPase domain-containing protein</fullName>
    </recommendedName>
</protein>
<dbReference type="Pfam" id="PF26639">
    <property type="entry name" value="Het-6_barrel"/>
    <property type="match status" value="1"/>
</dbReference>
<dbReference type="InterPro" id="IPR006594">
    <property type="entry name" value="LisH"/>
</dbReference>
<gene>
    <name evidence="7" type="ORF">IWZ03DRAFT_169341</name>
</gene>
<dbReference type="InterPro" id="IPR051701">
    <property type="entry name" value="Mito_OM_Translocase_MSP1"/>
</dbReference>
<comment type="subcellular location">
    <subcellularLocation>
        <location evidence="1">Mitochondrion outer membrane</location>
        <topology evidence="1">Single-pass membrane protein</topology>
    </subcellularLocation>
</comment>
<dbReference type="Pfam" id="PF17862">
    <property type="entry name" value="AAA_lid_3"/>
    <property type="match status" value="1"/>
</dbReference>
<sequence length="1528" mass="172208">MIGLPAWFVTKNVRTLRDLENEEPRLSILDPQQKAKKDGDEKSTSSESDESDSKYAISQYLYEEAYDTVASTFVRNAQNHLRATKGSIILSCKMKGGKDILDAFVHHLAKDLESSLITVDLDDFADLGWELDQRENSSTGWTLEESTLETPDRQTPFGPAHHYFAVRSHRSASGEAWSRNMRVLSSILDCSKVEESSRKAPVIIRVRDAKRVMDADRGPKIFARLRDCVERKRQSGETVTIIATLSHLEAPEDNCVCWACEGEDSSSSCASSDSGFYSSSNYEKLKRKIGASSASTIAVKASDVSGGQVLGSSIAQINIRQLKRLLRLRISNCFAVDTLLPDADWMEDLQPESFDKSLWTEGEIEKAVDRIKGRAWKKPLLDLDDVRVVLKRLEMIHGGNEASGNDENKSSGGGDKPSGGEKVGNSDKKWKKRLEDVKANCNEHEKELIDGVVKPEDLQSKFDEVIIDGEVKETIKFLTSMFKFRAETTSHFLLSQIQIKGALLYGPPGTGKTHFSRAIAKESGASMLAIDGSQVTSMWVGETEKYIKAAFTLATKLAPCVLFIDEADSLFRRRSSEDRSWERSSITQFLTLMDSVRQNPKGDAPFVLVATNRPMDLDDAFLRRLPQKAMIGLPSQESRSKILRLFVKQDDLDPETDIDSIAEQTDGYSGSDLRSLCAEAALLWAIEQQQNKDKEQDSPVKLKLTNSHFDGALENIRPTVSKQSLRELEEFDRRFSARARKPKKTKEEKVEPENESSKDETAAMENRAQVVLKAVNETSPDPALPHSIAECIDFVYEPLETTQFRVLKIHPGTTAAPLEADLVHASLTNPPQYQALSYTWGNPEPPYYMNCNGVEMRITKSLHDALCNARKEDEALTIWADAVCINQKDVAEKSVQVALMREIYTKANSLFIWIGQPEDPGDSKLVADTFDHLESRFLRILDAGSWRITDCLTEEGKDCLGVKINKELGCDAKECLKFLEPSQWKTFFQFYLVPWWTRVWIYQEVTSIPKIAEDDIILVYGNSRISWPRFAVITRGLMVSRLDEALKFAGVPMEQFPARIFEMIEMERASHWITLRIPDESLTQDKLCEMIEYAASNNLRPLIVAEYDIRASREAEDLEAEKDRYKSIVYGALERCKSPNFNDPPIISKYRNFLDGKNSNGAREGRLFPHLDLSRRLSSTDARDKLFAFCGILHEEIESESNERLAPNYRKSVADVFIDLTLYFVQEELCLDIFELLPDQIESSVEGLPSWAVDLTQAPKAELMKPMESISADGSNDRGFSSYALSVAVSPDRRQLGLSVYILCRVERLVPPALETPVPYKEILQSLREMQSDNDVTSDPLVAAKESTYVTGDTFYEAFWRTAACTGVSMASPNHKDAEYVWQTFFEQWHKRMWRTLNESEEVDDEDPTEEHPELNFEERHFGLVGSKPFSAHRQFCVTKRGFIGWVPQRAQVGDAVCIIPGARMPYLIRRTGSGEQWKLVGAAYIQGVMEGLFDPERNSPRLSSIIPTLSVKGEELLPDGPLDVCLV</sequence>
<dbReference type="InterPro" id="IPR010730">
    <property type="entry name" value="HET"/>
</dbReference>
<feature type="compositionally biased region" description="Basic and acidic residues" evidence="5">
    <location>
        <begin position="745"/>
        <end position="761"/>
    </location>
</feature>
<feature type="region of interest" description="Disordered" evidence="5">
    <location>
        <begin position="399"/>
        <end position="429"/>
    </location>
</feature>
<dbReference type="InterPro" id="IPR003959">
    <property type="entry name" value="ATPase_AAA_core"/>
</dbReference>
<evidence type="ECO:0000256" key="5">
    <source>
        <dbReference type="SAM" id="MobiDB-lite"/>
    </source>
</evidence>
<evidence type="ECO:0000313" key="7">
    <source>
        <dbReference type="EMBL" id="KAK7517328.1"/>
    </source>
</evidence>
<evidence type="ECO:0000256" key="4">
    <source>
        <dbReference type="ARBA" id="ARBA00022840"/>
    </source>
</evidence>
<feature type="region of interest" description="Disordered" evidence="5">
    <location>
        <begin position="20"/>
        <end position="51"/>
    </location>
</feature>
<accession>A0ABR1KN55</accession>
<dbReference type="Gene3D" id="1.10.8.60">
    <property type="match status" value="1"/>
</dbReference>
<evidence type="ECO:0000256" key="1">
    <source>
        <dbReference type="ARBA" id="ARBA00004572"/>
    </source>
</evidence>
<dbReference type="EMBL" id="JBBPHU010000005">
    <property type="protein sequence ID" value="KAK7517328.1"/>
    <property type="molecule type" value="Genomic_DNA"/>
</dbReference>
<dbReference type="PROSITE" id="PS50896">
    <property type="entry name" value="LISH"/>
    <property type="match status" value="1"/>
</dbReference>
<dbReference type="PANTHER" id="PTHR45644:SF56">
    <property type="entry name" value="AAA ATPASE, PUTATIVE (AFU_ORTHOLOGUE AFUA_2G12920)-RELATED"/>
    <property type="match status" value="1"/>
</dbReference>
<feature type="compositionally biased region" description="Basic and acidic residues" evidence="5">
    <location>
        <begin position="33"/>
        <end position="44"/>
    </location>
</feature>
<evidence type="ECO:0000313" key="8">
    <source>
        <dbReference type="Proteomes" id="UP001363622"/>
    </source>
</evidence>
<keyword evidence="4" id="KW-0067">ATP-binding</keyword>
<name>A0ABR1KN55_9PEZI</name>
<dbReference type="Pfam" id="PF00004">
    <property type="entry name" value="AAA"/>
    <property type="match status" value="1"/>
</dbReference>
<dbReference type="SMART" id="SM00382">
    <property type="entry name" value="AAA"/>
    <property type="match status" value="1"/>
</dbReference>